<feature type="region of interest" description="Disordered" evidence="17">
    <location>
        <begin position="1"/>
        <end position="69"/>
    </location>
</feature>
<dbReference type="PANTHER" id="PTHR11630:SF44">
    <property type="entry name" value="DNA REPLICATION LICENSING FACTOR MCM2"/>
    <property type="match status" value="1"/>
</dbReference>
<evidence type="ECO:0000256" key="6">
    <source>
        <dbReference type="ARBA" id="ARBA00022723"/>
    </source>
</evidence>
<evidence type="ECO:0000256" key="3">
    <source>
        <dbReference type="ARBA" id="ARBA00012551"/>
    </source>
</evidence>
<name>A0A061RCL3_9CHLO</name>
<protein>
    <recommendedName>
        <fullName evidence="4">DNA replication licensing factor MCM2</fullName>
        <ecNumber evidence="3">3.6.4.12</ecNumber>
    </recommendedName>
</protein>
<dbReference type="GO" id="GO:0000727">
    <property type="term" value="P:double-strand break repair via break-induced replication"/>
    <property type="evidence" value="ECO:0007669"/>
    <property type="project" value="TreeGrafter"/>
</dbReference>
<evidence type="ECO:0000256" key="10">
    <source>
        <dbReference type="ARBA" id="ARBA00022806"/>
    </source>
</evidence>
<dbReference type="GO" id="GO:0008270">
    <property type="term" value="F:zinc ion binding"/>
    <property type="evidence" value="ECO:0007669"/>
    <property type="project" value="UniProtKB-KW"/>
</dbReference>
<dbReference type="PANTHER" id="PTHR11630">
    <property type="entry name" value="DNA REPLICATION LICENSING FACTOR MCM FAMILY MEMBER"/>
    <property type="match status" value="1"/>
</dbReference>
<dbReference type="InterPro" id="IPR041562">
    <property type="entry name" value="MCM_lid"/>
</dbReference>
<dbReference type="FunFam" id="3.40.50.300:FF:000138">
    <property type="entry name" value="DNA helicase"/>
    <property type="match status" value="1"/>
</dbReference>
<evidence type="ECO:0000256" key="11">
    <source>
        <dbReference type="ARBA" id="ARBA00022833"/>
    </source>
</evidence>
<keyword evidence="5" id="KW-0235">DNA replication</keyword>
<evidence type="ECO:0000256" key="8">
    <source>
        <dbReference type="ARBA" id="ARBA00022771"/>
    </source>
</evidence>
<evidence type="ECO:0000256" key="16">
    <source>
        <dbReference type="ARBA" id="ARBA00047995"/>
    </source>
</evidence>
<keyword evidence="10" id="KW-0347">Helicase</keyword>
<keyword evidence="12" id="KW-0067">ATP-binding</keyword>
<sequence>MSQSNISDLPPETQLEDEFDDERPEDDGADGPEIAHSDDEGEDLLEGMERDYRPNAELDRYEDVGMDEDVEDVSEVERFAQRQAAEAEMDRRDRRRARIPAAFEDDDDEQPIRRRRLDRAQEAGDYDDEAPCEINIEEYRGSLREWVVTEPVTREIKRRFLRFLRSFTDDSGDVIYAHRTTEMCRANKQSLEVDFLHLCHAQGEALLAIWVVDCPRQILPIFHEAATTFALELFPQYDEIHERNSICVRITNLPELESLRGIRQNHLDSLVQVAGVVTRRTGVFPQLQMVVYDCLKCAYKNGPFVQTQQQEVKPMSCSNCQSKGPFSVNVQETVYRNYQKITLQESPGTVPAGRLPRSKDVILLHDLIDVARPGEQIQVTGIYTHTYDMSLNVKNGFPVFSTVIEANHVSKKEDQFSMYKLTDEDRQEIRRLGETPDIGERIAASIAPSIYGHEMIKTFIALAMFGGQEKMAKGTHRLRGDINVLLLGDPGTAKSQFLKYVENTAKRAVFTTGKGASAVGLTASVHRDPITREWTLEGGALVLADRGICLIDEFDKMNDQDRVSIHEAMEQQSISVSKAGIVTQLQARCSVIAAANPINGRYDSSMTFTENIELTDPILSRFDCLAVIKDTVDPDTDERLAEFVVNSHHCSHPDAADQEGRAGSGGVAVAAGKEPLPQELLRKYVAYAKECCHPKLQHGDYDKITKVYAALRRESEYSQGMPIAVRHLESIIRMSEAHAKMHLREYVKDDDINVAIRCMLESFISTQKLSVQKAMRRRFSRFITVKSDFNELALHTLRQMVRDALQLERLQGSAGSTDDQIRVKYKSFAEKAKELGIADLQPFMSSTLFKESGFAYDSESGVILHSR</sequence>
<dbReference type="CDD" id="cd17753">
    <property type="entry name" value="MCM2"/>
    <property type="match status" value="1"/>
</dbReference>
<accession>A0A061RCL3</accession>
<evidence type="ECO:0000256" key="12">
    <source>
        <dbReference type="ARBA" id="ARBA00022840"/>
    </source>
</evidence>
<reference evidence="19" key="1">
    <citation type="submission" date="2014-05" db="EMBL/GenBank/DDBJ databases">
        <title>The transcriptome of the halophilic microalga Tetraselmis sp. GSL018 isolated from the Great Salt Lake, Utah.</title>
        <authorList>
            <person name="Jinkerson R.E."/>
            <person name="D'Adamo S."/>
            <person name="Posewitz M.C."/>
        </authorList>
    </citation>
    <scope>NUCLEOTIDE SEQUENCE</scope>
    <source>
        <strain evidence="19">GSL018</strain>
    </source>
</reference>
<comment type="similarity">
    <text evidence="2">Belongs to the MCM family.</text>
</comment>
<dbReference type="Pfam" id="PF23669">
    <property type="entry name" value="WHD_MCM2"/>
    <property type="match status" value="1"/>
</dbReference>
<dbReference type="InterPro" id="IPR018525">
    <property type="entry name" value="MCM_CS"/>
</dbReference>
<proteinExistence type="inferred from homology"/>
<dbReference type="SUPFAM" id="SSF50249">
    <property type="entry name" value="Nucleic acid-binding proteins"/>
    <property type="match status" value="1"/>
</dbReference>
<dbReference type="PRINTS" id="PR01658">
    <property type="entry name" value="MCMPROTEIN2"/>
</dbReference>
<evidence type="ECO:0000313" key="19">
    <source>
        <dbReference type="EMBL" id="JAC68519.1"/>
    </source>
</evidence>
<evidence type="ECO:0000256" key="5">
    <source>
        <dbReference type="ARBA" id="ARBA00022705"/>
    </source>
</evidence>
<dbReference type="PROSITE" id="PS00847">
    <property type="entry name" value="MCM_1"/>
    <property type="match status" value="1"/>
</dbReference>
<dbReference type="InterPro" id="IPR027417">
    <property type="entry name" value="P-loop_NTPase"/>
</dbReference>
<evidence type="ECO:0000256" key="15">
    <source>
        <dbReference type="ARBA" id="ARBA00023306"/>
    </source>
</evidence>
<dbReference type="GO" id="GO:1902975">
    <property type="term" value="P:mitotic DNA replication initiation"/>
    <property type="evidence" value="ECO:0007669"/>
    <property type="project" value="TreeGrafter"/>
</dbReference>
<dbReference type="GO" id="GO:0042555">
    <property type="term" value="C:MCM complex"/>
    <property type="evidence" value="ECO:0007669"/>
    <property type="project" value="InterPro"/>
</dbReference>
<dbReference type="Gene3D" id="3.30.1640.10">
    <property type="entry name" value="mini-chromosome maintenance (MCM) complex, chain A, domain 1"/>
    <property type="match status" value="1"/>
</dbReference>
<feature type="compositionally biased region" description="Basic and acidic residues" evidence="17">
    <location>
        <begin position="47"/>
        <end position="63"/>
    </location>
</feature>
<dbReference type="Pfam" id="PF17207">
    <property type="entry name" value="MCM_OB"/>
    <property type="match status" value="1"/>
</dbReference>
<dbReference type="SMART" id="SM00350">
    <property type="entry name" value="MCM"/>
    <property type="match status" value="1"/>
</dbReference>
<dbReference type="Pfam" id="PF00493">
    <property type="entry name" value="MCM"/>
    <property type="match status" value="1"/>
</dbReference>
<evidence type="ECO:0000256" key="9">
    <source>
        <dbReference type="ARBA" id="ARBA00022801"/>
    </source>
</evidence>
<dbReference type="Gene3D" id="2.40.50.140">
    <property type="entry name" value="Nucleic acid-binding proteins"/>
    <property type="match status" value="1"/>
</dbReference>
<comment type="subcellular location">
    <subcellularLocation>
        <location evidence="1">Nucleus</location>
    </subcellularLocation>
</comment>
<evidence type="ECO:0000256" key="13">
    <source>
        <dbReference type="ARBA" id="ARBA00023125"/>
    </source>
</evidence>
<evidence type="ECO:0000256" key="17">
    <source>
        <dbReference type="SAM" id="MobiDB-lite"/>
    </source>
</evidence>
<evidence type="ECO:0000256" key="14">
    <source>
        <dbReference type="ARBA" id="ARBA00023242"/>
    </source>
</evidence>
<dbReference type="EC" id="3.6.4.12" evidence="3"/>
<dbReference type="InterPro" id="IPR001208">
    <property type="entry name" value="MCM_dom"/>
</dbReference>
<dbReference type="InterPro" id="IPR031327">
    <property type="entry name" value="MCM"/>
</dbReference>
<dbReference type="GO" id="GO:0016887">
    <property type="term" value="F:ATP hydrolysis activity"/>
    <property type="evidence" value="ECO:0007669"/>
    <property type="project" value="RHEA"/>
</dbReference>
<keyword evidence="9" id="KW-0378">Hydrolase</keyword>
<comment type="catalytic activity">
    <reaction evidence="16">
        <text>ATP + H2O = ADP + phosphate + H(+)</text>
        <dbReference type="Rhea" id="RHEA:13065"/>
        <dbReference type="ChEBI" id="CHEBI:15377"/>
        <dbReference type="ChEBI" id="CHEBI:15378"/>
        <dbReference type="ChEBI" id="CHEBI:30616"/>
        <dbReference type="ChEBI" id="CHEBI:43474"/>
        <dbReference type="ChEBI" id="CHEBI:456216"/>
        <dbReference type="EC" id="3.6.4.12"/>
    </reaction>
</comment>
<keyword evidence="6" id="KW-0479">Metal-binding</keyword>
<keyword evidence="11" id="KW-0862">Zinc</keyword>
<dbReference type="Pfam" id="PF17855">
    <property type="entry name" value="MCM_lid"/>
    <property type="match status" value="1"/>
</dbReference>
<dbReference type="GO" id="GO:0003697">
    <property type="term" value="F:single-stranded DNA binding"/>
    <property type="evidence" value="ECO:0007669"/>
    <property type="project" value="TreeGrafter"/>
</dbReference>
<feature type="region of interest" description="Disordered" evidence="17">
    <location>
        <begin position="82"/>
        <end position="113"/>
    </location>
</feature>
<dbReference type="SUPFAM" id="SSF52540">
    <property type="entry name" value="P-loop containing nucleoside triphosphate hydrolases"/>
    <property type="match status" value="1"/>
</dbReference>
<evidence type="ECO:0000256" key="1">
    <source>
        <dbReference type="ARBA" id="ARBA00004123"/>
    </source>
</evidence>
<evidence type="ECO:0000256" key="2">
    <source>
        <dbReference type="ARBA" id="ARBA00008010"/>
    </source>
</evidence>
<keyword evidence="13" id="KW-0238">DNA-binding</keyword>
<dbReference type="Pfam" id="PF12619">
    <property type="entry name" value="MCM2_N"/>
    <property type="match status" value="1"/>
</dbReference>
<dbReference type="GO" id="GO:0017116">
    <property type="term" value="F:single-stranded DNA helicase activity"/>
    <property type="evidence" value="ECO:0007669"/>
    <property type="project" value="TreeGrafter"/>
</dbReference>
<evidence type="ECO:0000256" key="4">
    <source>
        <dbReference type="ARBA" id="ARBA00018925"/>
    </source>
</evidence>
<feature type="domain" description="MCM C-terminal AAA(+) ATPase" evidence="18">
    <location>
        <begin position="438"/>
        <end position="644"/>
    </location>
</feature>
<dbReference type="GO" id="GO:0005634">
    <property type="term" value="C:nucleus"/>
    <property type="evidence" value="ECO:0007669"/>
    <property type="project" value="UniProtKB-SubCell"/>
</dbReference>
<organism evidence="19">
    <name type="scientific">Tetraselmis sp. GSL018</name>
    <dbReference type="NCBI Taxonomy" id="582737"/>
    <lineage>
        <taxon>Eukaryota</taxon>
        <taxon>Viridiplantae</taxon>
        <taxon>Chlorophyta</taxon>
        <taxon>core chlorophytes</taxon>
        <taxon>Chlorodendrophyceae</taxon>
        <taxon>Chlorodendrales</taxon>
        <taxon>Chlorodendraceae</taxon>
        <taxon>Tetraselmis</taxon>
    </lineage>
</organism>
<dbReference type="GO" id="GO:0005524">
    <property type="term" value="F:ATP binding"/>
    <property type="evidence" value="ECO:0007669"/>
    <property type="project" value="UniProtKB-KW"/>
</dbReference>
<dbReference type="Gene3D" id="2.20.28.10">
    <property type="match status" value="1"/>
</dbReference>
<dbReference type="GO" id="GO:0043138">
    <property type="term" value="F:3'-5' DNA helicase activity"/>
    <property type="evidence" value="ECO:0007669"/>
    <property type="project" value="TreeGrafter"/>
</dbReference>
<keyword evidence="7" id="KW-0547">Nucleotide-binding</keyword>
<dbReference type="InterPro" id="IPR059098">
    <property type="entry name" value="WHD_MCM2"/>
</dbReference>
<keyword evidence="14" id="KW-0539">Nucleus</keyword>
<dbReference type="InterPro" id="IPR033762">
    <property type="entry name" value="MCM_OB"/>
</dbReference>
<keyword evidence="15" id="KW-0131">Cell cycle</keyword>
<dbReference type="InterPro" id="IPR008045">
    <property type="entry name" value="MCM2"/>
</dbReference>
<dbReference type="InterPro" id="IPR012340">
    <property type="entry name" value="NA-bd_OB-fold"/>
</dbReference>
<feature type="compositionally biased region" description="Acidic residues" evidence="17">
    <location>
        <begin position="14"/>
        <end position="30"/>
    </location>
</feature>
<evidence type="ECO:0000259" key="18">
    <source>
        <dbReference type="PROSITE" id="PS50051"/>
    </source>
</evidence>
<dbReference type="AlphaFoldDB" id="A0A061RCL3"/>
<dbReference type="EMBL" id="GBEZ01017855">
    <property type="protein sequence ID" value="JAC68519.1"/>
    <property type="molecule type" value="Transcribed_RNA"/>
</dbReference>
<dbReference type="PROSITE" id="PS50051">
    <property type="entry name" value="MCM_2"/>
    <property type="match status" value="1"/>
</dbReference>
<dbReference type="Gene3D" id="3.40.50.300">
    <property type="entry name" value="P-loop containing nucleotide triphosphate hydrolases"/>
    <property type="match status" value="1"/>
</dbReference>
<gene>
    <name evidence="19" type="primary">MCM2</name>
    <name evidence="19" type="ORF">TSPGSL018_8518</name>
</gene>
<dbReference type="Pfam" id="PF14551">
    <property type="entry name" value="MCM_N"/>
    <property type="match status" value="1"/>
</dbReference>
<evidence type="ECO:0000256" key="7">
    <source>
        <dbReference type="ARBA" id="ARBA00022741"/>
    </source>
</evidence>
<dbReference type="InterPro" id="IPR027925">
    <property type="entry name" value="MCM_N"/>
</dbReference>
<keyword evidence="8" id="KW-0863">Zinc-finger</keyword>
<dbReference type="PRINTS" id="PR01657">
    <property type="entry name" value="MCMFAMILY"/>
</dbReference>